<accession>A0AAD9IU63</accession>
<dbReference type="Pfam" id="PF21892">
    <property type="entry name" value="TMEM145_N"/>
    <property type="match status" value="2"/>
</dbReference>
<proteinExistence type="predicted"/>
<comment type="caution">
    <text evidence="2">The sequence shown here is derived from an EMBL/GenBank/DDBJ whole genome shotgun (WGS) entry which is preliminary data.</text>
</comment>
<evidence type="ECO:0000313" key="2">
    <source>
        <dbReference type="EMBL" id="KAK2141031.1"/>
    </source>
</evidence>
<dbReference type="InterPro" id="IPR053880">
    <property type="entry name" value="GPR180-like_N"/>
</dbReference>
<reference evidence="2" key="1">
    <citation type="journal article" date="2023" name="Mol. Biol. Evol.">
        <title>Third-Generation Sequencing Reveals the Adaptive Role of the Epigenome in Three Deep-Sea Polychaetes.</title>
        <authorList>
            <person name="Perez M."/>
            <person name="Aroh O."/>
            <person name="Sun Y."/>
            <person name="Lan Y."/>
            <person name="Juniper S.K."/>
            <person name="Young C.R."/>
            <person name="Angers B."/>
            <person name="Qian P.Y."/>
        </authorList>
    </citation>
    <scope>NUCLEOTIDE SEQUENCE</scope>
    <source>
        <strain evidence="2">P08H-3</strain>
    </source>
</reference>
<evidence type="ECO:0000313" key="3">
    <source>
        <dbReference type="Proteomes" id="UP001208570"/>
    </source>
</evidence>
<evidence type="ECO:0000259" key="1">
    <source>
        <dbReference type="Pfam" id="PF21892"/>
    </source>
</evidence>
<dbReference type="AlphaFoldDB" id="A0AAD9IU63"/>
<dbReference type="Proteomes" id="UP001208570">
    <property type="component" value="Unassembled WGS sequence"/>
</dbReference>
<sequence length="475" mass="52524">MLRRYRHARVVAHVIDVAMVALCASVRSPILVVVALATILAEQNHMTSASNGNGLPCLYEGKLRTDRSWYGYLANVTVVTTGSMLYEFSYPADKCCQNILFYSEDQMSIISARMNCWQKEYLLRPEDDQILRLTPRFAWSGCRMTHPNSIATYVCSGGRSFTSTAADDRATTWYVAVSNCAALQGLELSYRLEVFGHIGDCPHLLTSTIPTTTVTVPPPKITLVPKESVATQIADNRNVCVLEGVLNVTNNWYGFIANMSLAMGGGFRFRFSYPYEMQVQNVILYNEEDVEKLDQKQSCWQKDGIIRTRNVPDQILDLSFRSSWNGCISKNGTGGRTLTCVGERRYEMPRKVFMAVSNCRGINGLYLNYRLEVSGFEGDLCNSGSAPSLHSRTRSCAGALGLLLALVVSCWLCSDDAPVICSDSCHVTRRRSRDYVATAGVVAAAATCQKYRRCDVIIARPPCSSGASGSEGDHR</sequence>
<organism evidence="2 3">
    <name type="scientific">Paralvinella palmiformis</name>
    <dbReference type="NCBI Taxonomy" id="53620"/>
    <lineage>
        <taxon>Eukaryota</taxon>
        <taxon>Metazoa</taxon>
        <taxon>Spiralia</taxon>
        <taxon>Lophotrochozoa</taxon>
        <taxon>Annelida</taxon>
        <taxon>Polychaeta</taxon>
        <taxon>Sedentaria</taxon>
        <taxon>Canalipalpata</taxon>
        <taxon>Terebellida</taxon>
        <taxon>Terebelliformia</taxon>
        <taxon>Alvinellidae</taxon>
        <taxon>Paralvinella</taxon>
    </lineage>
</organism>
<feature type="domain" description="GPR180-like N-terminal" evidence="1">
    <location>
        <begin position="60"/>
        <end position="190"/>
    </location>
</feature>
<keyword evidence="3" id="KW-1185">Reference proteome</keyword>
<name>A0AAD9IU63_9ANNE</name>
<gene>
    <name evidence="2" type="ORF">LSH36_1177g00011</name>
</gene>
<feature type="domain" description="GPR180-like N-terminal" evidence="1">
    <location>
        <begin position="243"/>
        <end position="369"/>
    </location>
</feature>
<protein>
    <recommendedName>
        <fullName evidence="1">GPR180-like N-terminal domain-containing protein</fullName>
    </recommendedName>
</protein>
<dbReference type="EMBL" id="JAODUP010001177">
    <property type="protein sequence ID" value="KAK2141031.1"/>
    <property type="molecule type" value="Genomic_DNA"/>
</dbReference>